<dbReference type="AlphaFoldDB" id="A0A4P7YAF5"/>
<reference evidence="3" key="1">
    <citation type="submission" date="2019-04" db="EMBL/GenBank/DDBJ databases">
        <title>Complete genome sequence of Pseudomonas veronii strain PVy, a versatile degrader capable of using multiple contaminants as sole carbon sources.</title>
        <authorList>
            <person name="Lopez-Echartea E."/>
            <person name="Ridl J."/>
            <person name="Pajer P."/>
            <person name="Strejcek M."/>
            <person name="Suman J."/>
            <person name="Uhlik O."/>
        </authorList>
    </citation>
    <scope>NUCLEOTIDE SEQUENCE [LARGE SCALE GENOMIC DNA]</scope>
    <source>
        <strain evidence="3">Pvy</strain>
    </source>
</reference>
<dbReference type="Proteomes" id="UP000298274">
    <property type="component" value="Chromosome"/>
</dbReference>
<gene>
    <name evidence="2" type="ORF">E4167_29800</name>
</gene>
<evidence type="ECO:0000313" key="3">
    <source>
        <dbReference type="Proteomes" id="UP000298274"/>
    </source>
</evidence>
<dbReference type="InterPro" id="IPR041726">
    <property type="entry name" value="ACAD10_11_N"/>
</dbReference>
<sequence length="352" mass="38351">MSRADWQALVDIERLASWMDEQGLESGPIEDPKRLTGGTQNLLLHFRRGGRDFVLRRPPLHPRQDGSKTIAREARVLAALAGSAVPHTALIAACDDASVLGASFYLMEPVDGFNASAGMPALHASDPQVRRQMGLSMVDALLRLGELDYRAVGLDDFGKPEGFLQRQAPRWLSQLQGYSDYFGWPGAAGLPDVEVIGQWLVENCPTHNTPGILHGDFHLANVMFSSSGPRLAAIVDWELATLGDPLLDLGWLVASWPGADGRGAGTIHVQPWDGFPTADELIARYSASSHRDLSELDWYIVLAGFKLGILLEGSYARACAGKAPMEVGQTHHASALRLFERAHARIAQVDRH</sequence>
<dbReference type="InterPro" id="IPR002575">
    <property type="entry name" value="Aminoglycoside_PTrfase"/>
</dbReference>
<evidence type="ECO:0000259" key="1">
    <source>
        <dbReference type="Pfam" id="PF01636"/>
    </source>
</evidence>
<dbReference type="RefSeq" id="WP_046481951.1">
    <property type="nucleotide sequence ID" value="NZ_CP039631.3"/>
</dbReference>
<feature type="domain" description="Aminoglycoside phosphotransferase" evidence="1">
    <location>
        <begin position="33"/>
        <end position="263"/>
    </location>
</feature>
<proteinExistence type="predicted"/>
<protein>
    <submittedName>
        <fullName evidence="2">Phosphotransferase family protein</fullName>
    </submittedName>
</protein>
<accession>A0A4P7YAF5</accession>
<dbReference type="Gene3D" id="3.30.200.20">
    <property type="entry name" value="Phosphorylase Kinase, domain 1"/>
    <property type="match status" value="1"/>
</dbReference>
<name>A0A4P7YAF5_PSEVE</name>
<dbReference type="Pfam" id="PF01636">
    <property type="entry name" value="APH"/>
    <property type="match status" value="1"/>
</dbReference>
<organism evidence="2 3">
    <name type="scientific">Pseudomonas veronii</name>
    <dbReference type="NCBI Taxonomy" id="76761"/>
    <lineage>
        <taxon>Bacteria</taxon>
        <taxon>Pseudomonadati</taxon>
        <taxon>Pseudomonadota</taxon>
        <taxon>Gammaproteobacteria</taxon>
        <taxon>Pseudomonadales</taxon>
        <taxon>Pseudomonadaceae</taxon>
        <taxon>Pseudomonas</taxon>
    </lineage>
</organism>
<dbReference type="CDD" id="cd05154">
    <property type="entry name" value="ACAD10_11_N-like"/>
    <property type="match status" value="1"/>
</dbReference>
<dbReference type="InterPro" id="IPR052898">
    <property type="entry name" value="ACAD10-like"/>
</dbReference>
<dbReference type="InterPro" id="IPR011009">
    <property type="entry name" value="Kinase-like_dom_sf"/>
</dbReference>
<dbReference type="SUPFAM" id="SSF56112">
    <property type="entry name" value="Protein kinase-like (PK-like)"/>
    <property type="match status" value="1"/>
</dbReference>
<keyword evidence="2" id="KW-0808">Transferase</keyword>
<dbReference type="PANTHER" id="PTHR47829:SF1">
    <property type="entry name" value="HAD FAMILY PHOSPHATASE"/>
    <property type="match status" value="1"/>
</dbReference>
<dbReference type="PANTHER" id="PTHR47829">
    <property type="entry name" value="HYDROLASE, PUTATIVE (AFU_ORTHOLOGUE AFUA_1G12880)-RELATED"/>
    <property type="match status" value="1"/>
</dbReference>
<dbReference type="Gene3D" id="3.90.1200.10">
    <property type="match status" value="1"/>
</dbReference>
<evidence type="ECO:0000313" key="2">
    <source>
        <dbReference type="EMBL" id="QCG68157.1"/>
    </source>
</evidence>
<dbReference type="GO" id="GO:0016740">
    <property type="term" value="F:transferase activity"/>
    <property type="evidence" value="ECO:0007669"/>
    <property type="project" value="UniProtKB-KW"/>
</dbReference>
<dbReference type="EMBL" id="CP039631">
    <property type="protein sequence ID" value="QCG68157.1"/>
    <property type="molecule type" value="Genomic_DNA"/>
</dbReference>